<keyword evidence="9" id="KW-0378">Hydrolase</keyword>
<keyword evidence="7 9" id="KW-0784">Thiamine biosynthesis</keyword>
<evidence type="ECO:0000259" key="10">
    <source>
        <dbReference type="Pfam" id="PF03070"/>
    </source>
</evidence>
<evidence type="ECO:0000313" key="12">
    <source>
        <dbReference type="Proteomes" id="UP001370590"/>
    </source>
</evidence>
<gene>
    <name evidence="11" type="primary">tenA</name>
    <name evidence="11" type="ORF">R4146_08295</name>
</gene>
<evidence type="ECO:0000256" key="6">
    <source>
        <dbReference type="ARBA" id="ARBA00013647"/>
    </source>
</evidence>
<dbReference type="InterPro" id="IPR050967">
    <property type="entry name" value="Thiamine_Salvage_TenA"/>
</dbReference>
<evidence type="ECO:0000256" key="8">
    <source>
        <dbReference type="ARBA" id="ARBA00048337"/>
    </source>
</evidence>
<dbReference type="InterPro" id="IPR016084">
    <property type="entry name" value="Haem_Oase-like_multi-hlx"/>
</dbReference>
<evidence type="ECO:0000256" key="2">
    <source>
        <dbReference type="ARBA" id="ARBA00004948"/>
    </source>
</evidence>
<evidence type="ECO:0000256" key="5">
    <source>
        <dbReference type="ARBA" id="ARBA00012684"/>
    </source>
</evidence>
<comment type="catalytic activity">
    <reaction evidence="8 9">
        <text>thiamine + H2O = 5-(2-hydroxyethyl)-4-methylthiazole + 4-amino-5-hydroxymethyl-2-methylpyrimidine + H(+)</text>
        <dbReference type="Rhea" id="RHEA:17509"/>
        <dbReference type="ChEBI" id="CHEBI:15377"/>
        <dbReference type="ChEBI" id="CHEBI:15378"/>
        <dbReference type="ChEBI" id="CHEBI:16892"/>
        <dbReference type="ChEBI" id="CHEBI:17957"/>
        <dbReference type="ChEBI" id="CHEBI:18385"/>
        <dbReference type="EC" id="3.5.99.2"/>
    </reaction>
</comment>
<dbReference type="CDD" id="cd19360">
    <property type="entry name" value="TenA_C_SaTenA-like"/>
    <property type="match status" value="1"/>
</dbReference>
<comment type="similarity">
    <text evidence="3 9">Belongs to the TenA family.</text>
</comment>
<evidence type="ECO:0000256" key="9">
    <source>
        <dbReference type="RuleBase" id="RU363093"/>
    </source>
</evidence>
<comment type="catalytic activity">
    <reaction evidence="1 9">
        <text>4-amino-5-aminomethyl-2-methylpyrimidine + H2O = 4-amino-5-hydroxymethyl-2-methylpyrimidine + NH4(+)</text>
        <dbReference type="Rhea" id="RHEA:31799"/>
        <dbReference type="ChEBI" id="CHEBI:15377"/>
        <dbReference type="ChEBI" id="CHEBI:16892"/>
        <dbReference type="ChEBI" id="CHEBI:28938"/>
        <dbReference type="ChEBI" id="CHEBI:63416"/>
        <dbReference type="EC" id="3.5.99.2"/>
    </reaction>
</comment>
<dbReference type="Pfam" id="PF03070">
    <property type="entry name" value="TENA_THI-4"/>
    <property type="match status" value="1"/>
</dbReference>
<dbReference type="InterPro" id="IPR027574">
    <property type="entry name" value="Thiaminase_II"/>
</dbReference>
<dbReference type="Gene3D" id="1.20.910.10">
    <property type="entry name" value="Heme oxygenase-like"/>
    <property type="match status" value="1"/>
</dbReference>
<dbReference type="EC" id="3.5.99.2" evidence="5 9"/>
<proteinExistence type="inferred from homology"/>
<comment type="caution">
    <text evidence="11">The sequence shown here is derived from an EMBL/GenBank/DDBJ whole genome shotgun (WGS) entry which is preliminary data.</text>
</comment>
<keyword evidence="12" id="KW-1185">Reference proteome</keyword>
<accession>A0ABU8SN04</accession>
<dbReference type="NCBIfam" id="TIGR04306">
    <property type="entry name" value="salvage_TenA"/>
    <property type="match status" value="1"/>
</dbReference>
<evidence type="ECO:0000256" key="7">
    <source>
        <dbReference type="ARBA" id="ARBA00022977"/>
    </source>
</evidence>
<organism evidence="11 12">
    <name type="scientific">Nicoliella lavandulae</name>
    <dbReference type="NCBI Taxonomy" id="3082954"/>
    <lineage>
        <taxon>Bacteria</taxon>
        <taxon>Bacillati</taxon>
        <taxon>Bacillota</taxon>
        <taxon>Bacilli</taxon>
        <taxon>Lactobacillales</taxon>
        <taxon>Lactobacillaceae</taxon>
        <taxon>Nicoliella</taxon>
    </lineage>
</organism>
<evidence type="ECO:0000256" key="1">
    <source>
        <dbReference type="ARBA" id="ARBA00001881"/>
    </source>
</evidence>
<dbReference type="PANTHER" id="PTHR43198">
    <property type="entry name" value="BIFUNCTIONAL TH2 PROTEIN"/>
    <property type="match status" value="1"/>
</dbReference>
<comment type="subunit">
    <text evidence="4">Homotetramer.</text>
</comment>
<dbReference type="InterPro" id="IPR004305">
    <property type="entry name" value="Thiaminase-2/PQQC"/>
</dbReference>
<dbReference type="RefSeq" id="WP_339960983.1">
    <property type="nucleotide sequence ID" value="NZ_JAWMWH010000003.1"/>
</dbReference>
<sequence>MFSDQLKQQAQPILKGIFEHPFIQGIANGHVPGAALKFYVQQDYQYLSEFIKIYGNAIAKSNDRELMSFFNDQISFILNSEIHPHHIFCNIAGVSYESQQHATPSPKAYLYESHMHRAGETGSLLNILAAFQPCPWTYAEIADHLVAQGAANDDNPFKDWIEFYATPKGDKSLSDTVFAFVDRFAEHASPEELTEATQYFLKSCELEWQFWEQAYKQEDWHFKATLDAASKEEF</sequence>
<evidence type="ECO:0000313" key="11">
    <source>
        <dbReference type="EMBL" id="MEJ6401139.1"/>
    </source>
</evidence>
<evidence type="ECO:0000256" key="4">
    <source>
        <dbReference type="ARBA" id="ARBA00011881"/>
    </source>
</evidence>
<reference evidence="11 12" key="1">
    <citation type="submission" date="2023-10" db="EMBL/GenBank/DDBJ databases">
        <title>Nicoliella lavandulae sp. nov. isolated from Lavandula angustifolia flowers.</title>
        <authorList>
            <person name="Alcantara C."/>
            <person name="Zuniga M."/>
            <person name="Landete J.M."/>
            <person name="Monedero V."/>
        </authorList>
    </citation>
    <scope>NUCLEOTIDE SEQUENCE [LARGE SCALE GENOMIC DNA]</scope>
    <source>
        <strain evidence="11 12">Es01</strain>
    </source>
</reference>
<feature type="domain" description="Thiaminase-2/PQQC" evidence="10">
    <location>
        <begin position="8"/>
        <end position="216"/>
    </location>
</feature>
<name>A0ABU8SN04_9LACO</name>
<dbReference type="EMBL" id="JAWMWH010000003">
    <property type="protein sequence ID" value="MEJ6401139.1"/>
    <property type="molecule type" value="Genomic_DNA"/>
</dbReference>
<dbReference type="Proteomes" id="UP001370590">
    <property type="component" value="Unassembled WGS sequence"/>
</dbReference>
<comment type="pathway">
    <text evidence="2 9">Cofactor biosynthesis; thiamine diphosphate biosynthesis.</text>
</comment>
<comment type="function">
    <text evidence="9">Catalyzes an amino-pyrimidine hydrolysis reaction at the C5' of the pyrimidine moiety of thiamine compounds, a reaction that is part of a thiamine salvage pathway.</text>
</comment>
<dbReference type="PANTHER" id="PTHR43198:SF2">
    <property type="entry name" value="SI:CH1073-67J19.1-RELATED"/>
    <property type="match status" value="1"/>
</dbReference>
<evidence type="ECO:0000256" key="3">
    <source>
        <dbReference type="ARBA" id="ARBA00010264"/>
    </source>
</evidence>
<dbReference type="SUPFAM" id="SSF48613">
    <property type="entry name" value="Heme oxygenase-like"/>
    <property type="match status" value="1"/>
</dbReference>
<protein>
    <recommendedName>
        <fullName evidence="6 9">Aminopyrimidine aminohydrolase</fullName>
        <ecNumber evidence="5 9">3.5.99.2</ecNumber>
    </recommendedName>
</protein>